<dbReference type="Proteomes" id="UP000321491">
    <property type="component" value="Unassembled WGS sequence"/>
</dbReference>
<accession>A0A511UXL5</accession>
<evidence type="ECO:0000313" key="1">
    <source>
        <dbReference type="EMBL" id="GEN30531.1"/>
    </source>
</evidence>
<protein>
    <recommendedName>
        <fullName evidence="3">YneQ</fullName>
    </recommendedName>
</protein>
<dbReference type="EMBL" id="BJXW01000008">
    <property type="protein sequence ID" value="GEN30531.1"/>
    <property type="molecule type" value="Genomic_DNA"/>
</dbReference>
<evidence type="ECO:0008006" key="3">
    <source>
        <dbReference type="Google" id="ProtNLM"/>
    </source>
</evidence>
<dbReference type="AlphaFoldDB" id="A0A511UXL5"/>
<name>A0A511UXL5_9BACI</name>
<keyword evidence="2" id="KW-1185">Reference proteome</keyword>
<dbReference type="RefSeq" id="WP_146935869.1">
    <property type="nucleotide sequence ID" value="NZ_BJXW01000008.1"/>
</dbReference>
<comment type="caution">
    <text evidence="1">The sequence shown here is derived from an EMBL/GenBank/DDBJ whole genome shotgun (WGS) entry which is preliminary data.</text>
</comment>
<reference evidence="1 2" key="1">
    <citation type="submission" date="2019-07" db="EMBL/GenBank/DDBJ databases">
        <title>Whole genome shotgun sequence of Cerasibacillus quisquiliarum NBRC 102429.</title>
        <authorList>
            <person name="Hosoyama A."/>
            <person name="Uohara A."/>
            <person name="Ohji S."/>
            <person name="Ichikawa N."/>
        </authorList>
    </citation>
    <scope>NUCLEOTIDE SEQUENCE [LARGE SCALE GENOMIC DNA]</scope>
    <source>
        <strain evidence="1 2">NBRC 102429</strain>
    </source>
</reference>
<sequence length="100" mass="12397">MAFGINRQELKMWKDCVIKGNICFLTHYWQDARFPHAYTVTKVGCYDIEKLIQWGQRYDLKPEWIDQRNTYPHFDLFGERQRDILIKEKQWEQLKRFRLL</sequence>
<proteinExistence type="predicted"/>
<gene>
    <name evidence="1" type="primary">yneQ</name>
    <name evidence="1" type="ORF">CQU01_07690</name>
</gene>
<dbReference type="OrthoDB" id="2361368at2"/>
<evidence type="ECO:0000313" key="2">
    <source>
        <dbReference type="Proteomes" id="UP000321491"/>
    </source>
</evidence>
<organism evidence="1 2">
    <name type="scientific">Cerasibacillus quisquiliarum</name>
    <dbReference type="NCBI Taxonomy" id="227865"/>
    <lineage>
        <taxon>Bacteria</taxon>
        <taxon>Bacillati</taxon>
        <taxon>Bacillota</taxon>
        <taxon>Bacilli</taxon>
        <taxon>Bacillales</taxon>
        <taxon>Bacillaceae</taxon>
        <taxon>Cerasibacillus</taxon>
    </lineage>
</organism>